<dbReference type="Proteomes" id="UP000765509">
    <property type="component" value="Unassembled WGS sequence"/>
</dbReference>
<dbReference type="EMBL" id="AVOT02013350">
    <property type="protein sequence ID" value="MBW0495908.1"/>
    <property type="molecule type" value="Genomic_DNA"/>
</dbReference>
<proteinExistence type="predicted"/>
<evidence type="ECO:0000313" key="3">
    <source>
        <dbReference type="Proteomes" id="UP000765509"/>
    </source>
</evidence>
<dbReference type="AlphaFoldDB" id="A0A9Q3H8E8"/>
<name>A0A9Q3H8E8_9BASI</name>
<feature type="region of interest" description="Disordered" evidence="1">
    <location>
        <begin position="61"/>
        <end position="127"/>
    </location>
</feature>
<sequence>MEKLTVKSKPEEGVKPTENKSEYKSTSIAHVEYWSNLKPTTISSPNDPCESHIGLRQTKKRLERQAHNKEPKKKADIPGSYIEEEKEEERVIIPTKFKNSKIQKPDPPEEEIENISNKNEDEKIPKE</sequence>
<gene>
    <name evidence="2" type="ORF">O181_035623</name>
</gene>
<feature type="region of interest" description="Disordered" evidence="1">
    <location>
        <begin position="1"/>
        <end position="24"/>
    </location>
</feature>
<accession>A0A9Q3H8E8</accession>
<feature type="compositionally biased region" description="Basic and acidic residues" evidence="1">
    <location>
        <begin position="118"/>
        <end position="127"/>
    </location>
</feature>
<keyword evidence="3" id="KW-1185">Reference proteome</keyword>
<evidence type="ECO:0000256" key="1">
    <source>
        <dbReference type="SAM" id="MobiDB-lite"/>
    </source>
</evidence>
<feature type="compositionally biased region" description="Basic and acidic residues" evidence="1">
    <location>
        <begin position="1"/>
        <end position="23"/>
    </location>
</feature>
<reference evidence="2" key="1">
    <citation type="submission" date="2021-03" db="EMBL/GenBank/DDBJ databases">
        <title>Draft genome sequence of rust myrtle Austropuccinia psidii MF-1, a brazilian biotype.</title>
        <authorList>
            <person name="Quecine M.C."/>
            <person name="Pachon D.M.R."/>
            <person name="Bonatelli M.L."/>
            <person name="Correr F.H."/>
            <person name="Franceschini L.M."/>
            <person name="Leite T.F."/>
            <person name="Margarido G.R.A."/>
            <person name="Almeida C.A."/>
            <person name="Ferrarezi J.A."/>
            <person name="Labate C.A."/>
        </authorList>
    </citation>
    <scope>NUCLEOTIDE SEQUENCE</scope>
    <source>
        <strain evidence="2">MF-1</strain>
    </source>
</reference>
<comment type="caution">
    <text evidence="2">The sequence shown here is derived from an EMBL/GenBank/DDBJ whole genome shotgun (WGS) entry which is preliminary data.</text>
</comment>
<feature type="compositionally biased region" description="Basic and acidic residues" evidence="1">
    <location>
        <begin position="63"/>
        <end position="76"/>
    </location>
</feature>
<organism evidence="2 3">
    <name type="scientific">Austropuccinia psidii MF-1</name>
    <dbReference type="NCBI Taxonomy" id="1389203"/>
    <lineage>
        <taxon>Eukaryota</taxon>
        <taxon>Fungi</taxon>
        <taxon>Dikarya</taxon>
        <taxon>Basidiomycota</taxon>
        <taxon>Pucciniomycotina</taxon>
        <taxon>Pucciniomycetes</taxon>
        <taxon>Pucciniales</taxon>
        <taxon>Sphaerophragmiaceae</taxon>
        <taxon>Austropuccinia</taxon>
    </lineage>
</organism>
<evidence type="ECO:0000313" key="2">
    <source>
        <dbReference type="EMBL" id="MBW0495908.1"/>
    </source>
</evidence>
<protein>
    <submittedName>
        <fullName evidence="2">Uncharacterized protein</fullName>
    </submittedName>
</protein>